<dbReference type="Proteomes" id="UP001189429">
    <property type="component" value="Unassembled WGS sequence"/>
</dbReference>
<sequence>VRVIDDFSASLINECTAPTERIRMETLDVLVSLARALRGRGPLRLRKEDFVRAFKTLPLALSALCMAAAAWGEAAQEGWALLLWCCPFGAVASVYAWGRFGGAVQAILGRPFFAPAGRFVGDLFGIDPEGGWAEGPLAGAAGASRVSRFVIGTLLGWELDEEKRASSAESAEVLGVTVTVINKP</sequence>
<feature type="non-terminal residue" evidence="1">
    <location>
        <position position="1"/>
    </location>
</feature>
<reference evidence="1" key="1">
    <citation type="submission" date="2023-10" db="EMBL/GenBank/DDBJ databases">
        <authorList>
            <person name="Chen Y."/>
            <person name="Shah S."/>
            <person name="Dougan E. K."/>
            <person name="Thang M."/>
            <person name="Chan C."/>
        </authorList>
    </citation>
    <scope>NUCLEOTIDE SEQUENCE [LARGE SCALE GENOMIC DNA]</scope>
</reference>
<comment type="caution">
    <text evidence="1">The sequence shown here is derived from an EMBL/GenBank/DDBJ whole genome shotgun (WGS) entry which is preliminary data.</text>
</comment>
<evidence type="ECO:0000313" key="2">
    <source>
        <dbReference type="Proteomes" id="UP001189429"/>
    </source>
</evidence>
<evidence type="ECO:0000313" key="1">
    <source>
        <dbReference type="EMBL" id="CAK0911470.1"/>
    </source>
</evidence>
<gene>
    <name evidence="1" type="ORF">PCOR1329_LOCUS85333</name>
</gene>
<dbReference type="EMBL" id="CAUYUJ010022583">
    <property type="protein sequence ID" value="CAK0911470.1"/>
    <property type="molecule type" value="Genomic_DNA"/>
</dbReference>
<accession>A0ABN9YGT7</accession>
<name>A0ABN9YGT7_9DINO</name>
<organism evidence="1 2">
    <name type="scientific">Prorocentrum cordatum</name>
    <dbReference type="NCBI Taxonomy" id="2364126"/>
    <lineage>
        <taxon>Eukaryota</taxon>
        <taxon>Sar</taxon>
        <taxon>Alveolata</taxon>
        <taxon>Dinophyceae</taxon>
        <taxon>Prorocentrales</taxon>
        <taxon>Prorocentraceae</taxon>
        <taxon>Prorocentrum</taxon>
    </lineage>
</organism>
<keyword evidence="2" id="KW-1185">Reference proteome</keyword>
<protein>
    <submittedName>
        <fullName evidence="1">Uncharacterized protein</fullName>
    </submittedName>
</protein>
<proteinExistence type="predicted"/>
<feature type="non-terminal residue" evidence="1">
    <location>
        <position position="184"/>
    </location>
</feature>